<dbReference type="Proteomes" id="UP000527355">
    <property type="component" value="Unassembled WGS sequence"/>
</dbReference>
<sequence length="170" mass="18798">MVLSRCAGEGESCGVYRGMKCSRVSRLRHEPRCDSPCSTHPIPRLSDCYLWGWGEARIGSSPDCHGYLFPQGPPPHLIPPPGSLRALQRTPNSSPAATGWCVVRSRRKWGDRWLDRQHHHFKKEAGSPGRFGSVDRASACRLKGPRFDSGQGVGLWARSPVRGLQEAADQ</sequence>
<protein>
    <submittedName>
        <fullName evidence="1">Uncharacterized protein</fullName>
    </submittedName>
</protein>
<organism evidence="1 2">
    <name type="scientific">Myotis myotis</name>
    <name type="common">Greater mouse-eared bat</name>
    <name type="synonym">Vespertilio myotis</name>
    <dbReference type="NCBI Taxonomy" id="51298"/>
    <lineage>
        <taxon>Eukaryota</taxon>
        <taxon>Metazoa</taxon>
        <taxon>Chordata</taxon>
        <taxon>Craniata</taxon>
        <taxon>Vertebrata</taxon>
        <taxon>Euteleostomi</taxon>
        <taxon>Mammalia</taxon>
        <taxon>Eutheria</taxon>
        <taxon>Laurasiatheria</taxon>
        <taxon>Chiroptera</taxon>
        <taxon>Yangochiroptera</taxon>
        <taxon>Vespertilionidae</taxon>
        <taxon>Myotis</taxon>
    </lineage>
</organism>
<reference evidence="1 2" key="1">
    <citation type="journal article" date="2020" name="Nature">
        <title>Six reference-quality genomes reveal evolution of bat adaptations.</title>
        <authorList>
            <person name="Jebb D."/>
            <person name="Huang Z."/>
            <person name="Pippel M."/>
            <person name="Hughes G.M."/>
            <person name="Lavrichenko K."/>
            <person name="Devanna P."/>
            <person name="Winkler S."/>
            <person name="Jermiin L.S."/>
            <person name="Skirmuntt E.C."/>
            <person name="Katzourakis A."/>
            <person name="Burkitt-Gray L."/>
            <person name="Ray D.A."/>
            <person name="Sullivan K.A.M."/>
            <person name="Roscito J.G."/>
            <person name="Kirilenko B.M."/>
            <person name="Davalos L.M."/>
            <person name="Corthals A.P."/>
            <person name="Power M.L."/>
            <person name="Jones G."/>
            <person name="Ransome R.D."/>
            <person name="Dechmann D.K.N."/>
            <person name="Locatelli A.G."/>
            <person name="Puechmaille S.J."/>
            <person name="Fedrigo O."/>
            <person name="Jarvis E.D."/>
            <person name="Hiller M."/>
            <person name="Vernes S.C."/>
            <person name="Myers E.W."/>
            <person name="Teeling E.C."/>
        </authorList>
    </citation>
    <scope>NUCLEOTIDE SEQUENCE [LARGE SCALE GENOMIC DNA]</scope>
    <source>
        <strain evidence="1">MMyoMyo1</strain>
        <tissue evidence="1">Flight muscle</tissue>
    </source>
</reference>
<keyword evidence="2" id="KW-1185">Reference proteome</keyword>
<evidence type="ECO:0000313" key="2">
    <source>
        <dbReference type="Proteomes" id="UP000527355"/>
    </source>
</evidence>
<comment type="caution">
    <text evidence="1">The sequence shown here is derived from an EMBL/GenBank/DDBJ whole genome shotgun (WGS) entry which is preliminary data.</text>
</comment>
<accession>A0A7J7T6J3</accession>
<name>A0A7J7T6J3_MYOMY</name>
<gene>
    <name evidence="1" type="ORF">mMyoMyo1_009155</name>
</gene>
<evidence type="ECO:0000313" key="1">
    <source>
        <dbReference type="EMBL" id="KAF6296023.1"/>
    </source>
</evidence>
<dbReference type="AlphaFoldDB" id="A0A7J7T6J3"/>
<dbReference type="EMBL" id="JABWUV010000017">
    <property type="protein sequence ID" value="KAF6296023.1"/>
    <property type="molecule type" value="Genomic_DNA"/>
</dbReference>
<proteinExistence type="predicted"/>